<organism evidence="7 8">
    <name type="scientific">Ophiocordyceps unilateralis</name>
    <name type="common">Zombie-ant fungus</name>
    <name type="synonym">Torrubia unilateralis</name>
    <dbReference type="NCBI Taxonomy" id="268505"/>
    <lineage>
        <taxon>Eukaryota</taxon>
        <taxon>Fungi</taxon>
        <taxon>Dikarya</taxon>
        <taxon>Ascomycota</taxon>
        <taxon>Pezizomycotina</taxon>
        <taxon>Sordariomycetes</taxon>
        <taxon>Hypocreomycetidae</taxon>
        <taxon>Hypocreales</taxon>
        <taxon>Ophiocordycipitaceae</taxon>
        <taxon>Ophiocordyceps</taxon>
    </lineage>
</organism>
<reference evidence="7 8" key="2">
    <citation type="journal article" date="2017" name="Sci. Rep.">
        <title>Ant-infecting Ophiocordyceps genomes reveal a high diversity of potential behavioral manipulation genes and a possible major role for enterotoxins.</title>
        <authorList>
            <person name="de Bekker C."/>
            <person name="Ohm R.A."/>
            <person name="Evans H.C."/>
            <person name="Brachmann A."/>
            <person name="Hughes D.P."/>
        </authorList>
    </citation>
    <scope>NUCLEOTIDE SEQUENCE [LARGE SCALE GENOMIC DNA]</scope>
    <source>
        <strain evidence="7 8">SC16a</strain>
    </source>
</reference>
<dbReference type="Gene3D" id="3.40.50.150">
    <property type="entry name" value="Vaccinia Virus protein VP39"/>
    <property type="match status" value="1"/>
</dbReference>
<dbReference type="EMBL" id="LAZP02000038">
    <property type="protein sequence ID" value="PFH62191.1"/>
    <property type="molecule type" value="Genomic_DNA"/>
</dbReference>
<evidence type="ECO:0000256" key="4">
    <source>
        <dbReference type="ARBA" id="ARBA00022691"/>
    </source>
</evidence>
<keyword evidence="5" id="KW-0128">Catecholamine metabolism</keyword>
<dbReference type="PANTHER" id="PTHR43836:SF2">
    <property type="entry name" value="CATECHOL O-METHYLTRANSFERASE 1-RELATED"/>
    <property type="match status" value="1"/>
</dbReference>
<keyword evidence="8" id="KW-1185">Reference proteome</keyword>
<evidence type="ECO:0000256" key="5">
    <source>
        <dbReference type="ARBA" id="ARBA00022939"/>
    </source>
</evidence>
<keyword evidence="3" id="KW-0808">Transferase</keyword>
<dbReference type="EC" id="2.1.1.6" evidence="1"/>
<gene>
    <name evidence="7" type="ORF">XA68_14732</name>
</gene>
<dbReference type="InterPro" id="IPR002935">
    <property type="entry name" value="SAM_O-MeTrfase"/>
</dbReference>
<evidence type="ECO:0000256" key="3">
    <source>
        <dbReference type="ARBA" id="ARBA00022679"/>
    </source>
</evidence>
<evidence type="ECO:0000256" key="1">
    <source>
        <dbReference type="ARBA" id="ARBA00012880"/>
    </source>
</evidence>
<dbReference type="STRING" id="268505.A0A2A9PMB4"/>
<dbReference type="Proteomes" id="UP000037136">
    <property type="component" value="Unassembled WGS sequence"/>
</dbReference>
<dbReference type="PANTHER" id="PTHR43836">
    <property type="entry name" value="CATECHOL O-METHYLTRANSFERASE 1-RELATED"/>
    <property type="match status" value="1"/>
</dbReference>
<comment type="similarity">
    <text evidence="6">Belongs to the class I-like SAM-binding methyltransferase superfamily. Cation-dependent O-methyltransferase family.</text>
</comment>
<dbReference type="InterPro" id="IPR029063">
    <property type="entry name" value="SAM-dependent_MTases_sf"/>
</dbReference>
<reference evidence="7 8" key="1">
    <citation type="journal article" date="2015" name="BMC Genomics">
        <title>Gene expression during zombie ant biting behavior reflects the complexity underlying fungal parasitic behavioral manipulation.</title>
        <authorList>
            <person name="de Bekker C."/>
            <person name="Ohm R.A."/>
            <person name="Loreto R.G."/>
            <person name="Sebastian A."/>
            <person name="Albert I."/>
            <person name="Merrow M."/>
            <person name="Brachmann A."/>
            <person name="Hughes D.P."/>
        </authorList>
    </citation>
    <scope>NUCLEOTIDE SEQUENCE [LARGE SCALE GENOMIC DNA]</scope>
    <source>
        <strain evidence="7 8">SC16a</strain>
    </source>
</reference>
<dbReference type="PROSITE" id="PS51682">
    <property type="entry name" value="SAM_OMT_I"/>
    <property type="match status" value="1"/>
</dbReference>
<dbReference type="GO" id="GO:0032259">
    <property type="term" value="P:methylation"/>
    <property type="evidence" value="ECO:0007669"/>
    <property type="project" value="UniProtKB-KW"/>
</dbReference>
<comment type="caution">
    <text evidence="7">The sequence shown here is derived from an EMBL/GenBank/DDBJ whole genome shotgun (WGS) entry which is preliminary data.</text>
</comment>
<evidence type="ECO:0000313" key="7">
    <source>
        <dbReference type="EMBL" id="PFH62191.1"/>
    </source>
</evidence>
<name>A0A2A9PMB4_OPHUN</name>
<keyword evidence="2" id="KW-0489">Methyltransferase</keyword>
<dbReference type="GO" id="GO:0006584">
    <property type="term" value="P:catecholamine metabolic process"/>
    <property type="evidence" value="ECO:0007669"/>
    <property type="project" value="UniProtKB-KW"/>
</dbReference>
<keyword evidence="4" id="KW-0949">S-adenosyl-L-methionine</keyword>
<proteinExistence type="inferred from homology"/>
<dbReference type="GO" id="GO:0008171">
    <property type="term" value="F:O-methyltransferase activity"/>
    <property type="evidence" value="ECO:0007669"/>
    <property type="project" value="InterPro"/>
</dbReference>
<evidence type="ECO:0000313" key="8">
    <source>
        <dbReference type="Proteomes" id="UP000037136"/>
    </source>
</evidence>
<sequence>MADFQGEKAYVAQGDVYHDDGREIRLLHYLYSRPDLAQIRGSPAKVLAAIDHYGRTVEYLMNVGEHKGQIVTRLIVETKPQVMVELGGYVGYSAILFGHALQKAGGRQYLSLERNAEFGAVASSLIDLAGLGSVVKVVYGACQESLRRLHSEGTLKRLDMLFLDHYKPAYLPDLKLCEQLALIQPGTLLVADNVVKPGNPPYLEYVRSSVQAKKKGMATPSGSQSFDKKWVDMYEKRQGVEKLDTELQGDPCLVYTSELVESFEPTGAPDGVEITRCVRRES</sequence>
<dbReference type="SUPFAM" id="SSF53335">
    <property type="entry name" value="S-adenosyl-L-methionine-dependent methyltransferases"/>
    <property type="match status" value="1"/>
</dbReference>
<evidence type="ECO:0000256" key="2">
    <source>
        <dbReference type="ARBA" id="ARBA00022603"/>
    </source>
</evidence>
<accession>A0A2A9PMB4</accession>
<protein>
    <recommendedName>
        <fullName evidence="1">catechol O-methyltransferase</fullName>
        <ecNumber evidence="1">2.1.1.6</ecNumber>
    </recommendedName>
</protein>
<dbReference type="OrthoDB" id="186626at2759"/>
<dbReference type="AlphaFoldDB" id="A0A2A9PMB4"/>
<dbReference type="Pfam" id="PF01596">
    <property type="entry name" value="Methyltransf_3"/>
    <property type="match status" value="1"/>
</dbReference>
<evidence type="ECO:0000256" key="6">
    <source>
        <dbReference type="ARBA" id="ARBA00023453"/>
    </source>
</evidence>